<protein>
    <recommendedName>
        <fullName evidence="2">Secretion system C-terminal sorting domain-containing protein</fullName>
    </recommendedName>
</protein>
<keyword evidence="1" id="KW-0812">Transmembrane</keyword>
<feature type="transmembrane region" description="Helical" evidence="1">
    <location>
        <begin position="16"/>
        <end position="34"/>
    </location>
</feature>
<proteinExistence type="predicted"/>
<keyword evidence="1" id="KW-1133">Transmembrane helix</keyword>
<dbReference type="Pfam" id="PF18962">
    <property type="entry name" value="Por_Secre_tail"/>
    <property type="match status" value="1"/>
</dbReference>
<dbReference type="Proteomes" id="UP000053467">
    <property type="component" value="Unassembled WGS sequence"/>
</dbReference>
<evidence type="ECO:0000259" key="2">
    <source>
        <dbReference type="Pfam" id="PF18962"/>
    </source>
</evidence>
<evidence type="ECO:0000256" key="1">
    <source>
        <dbReference type="SAM" id="Phobius"/>
    </source>
</evidence>
<evidence type="ECO:0000313" key="3">
    <source>
        <dbReference type="EMBL" id="KUK87892.1"/>
    </source>
</evidence>
<name>A0A117M722_UNCT6</name>
<feature type="domain" description="Secretion system C-terminal sorting" evidence="2">
    <location>
        <begin position="429"/>
        <end position="482"/>
    </location>
</feature>
<dbReference type="NCBIfam" id="TIGR04183">
    <property type="entry name" value="Por_Secre_tail"/>
    <property type="match status" value="1"/>
</dbReference>
<comment type="caution">
    <text evidence="3">The sequence shown here is derived from an EMBL/GenBank/DDBJ whole genome shotgun (WGS) entry which is preliminary data.</text>
</comment>
<dbReference type="EMBL" id="LGGX01000002">
    <property type="protein sequence ID" value="KUK87892.1"/>
    <property type="molecule type" value="Genomic_DNA"/>
</dbReference>
<accession>A0A117M722</accession>
<dbReference type="InterPro" id="IPR026444">
    <property type="entry name" value="Secre_tail"/>
</dbReference>
<gene>
    <name evidence="3" type="ORF">XE03_0411</name>
</gene>
<dbReference type="AlphaFoldDB" id="A0A117M722"/>
<keyword evidence="1" id="KW-0472">Membrane</keyword>
<organism evidence="3 4">
    <name type="scientific">candidate division TA06 bacterium 34_109</name>
    <dbReference type="NCBI Taxonomy" id="1635277"/>
    <lineage>
        <taxon>Bacteria</taxon>
        <taxon>Bacteria division TA06</taxon>
    </lineage>
</organism>
<sequence>MTYKNYLIKLNNMKKVFFLPISLLIPIIFIFAQWTEPVKIWKYGVAYFQPNASHLFVKDTLGNLHLGWYDTSKDVYFCIRKQRYDGNQWFYDGTAYDQPENGSGYYRLSWMPTLSIDEDGRFLFLWESRQDGNFNIMGRYYDGSLLSSVFQVSFTSSYSWFPKSFYRNSKHHFIYSDDSTGVFNIYYGYFDSLVHTPSNITNSDENCLNYDFYVYPNEDISIIYTKNRNGYQNLYNKRRISNVWQNENLIFSFYSDVYYPNIISDGEKEFAVFTLISNGLSQLYLSKYLNGVWSTPKLLSDGNYNIYYPTGVILNDKLHLFYVSDSYFYGELFDLVYDIQKETVDSIKLIAHHDTSFIVTPQCIVDDNQNIHLVYILNDKTPPPDSGDSPNDIYWTYLQNSKKNDGKKDNKKPYSLIKYQSKLVFDFINSDSYYLSIYDVSGKTVGSFSCSSKRFTLDYSKFKSGIYFITVKEGDKRWKEKIFNIK</sequence>
<reference evidence="4" key="1">
    <citation type="journal article" date="2015" name="MBio">
        <title>Genome-Resolved Metagenomic Analysis Reveals Roles for Candidate Phyla and Other Microbial Community Members in Biogeochemical Transformations in Oil Reservoirs.</title>
        <authorList>
            <person name="Hu P."/>
            <person name="Tom L."/>
            <person name="Singh A."/>
            <person name="Thomas B.C."/>
            <person name="Baker B.J."/>
            <person name="Piceno Y.M."/>
            <person name="Andersen G.L."/>
            <person name="Banfield J.F."/>
        </authorList>
    </citation>
    <scope>NUCLEOTIDE SEQUENCE [LARGE SCALE GENOMIC DNA]</scope>
</reference>
<evidence type="ECO:0000313" key="4">
    <source>
        <dbReference type="Proteomes" id="UP000053467"/>
    </source>
</evidence>